<feature type="domain" description="Yip1" evidence="7">
    <location>
        <begin position="487"/>
        <end position="653"/>
    </location>
</feature>
<evidence type="ECO:0000256" key="2">
    <source>
        <dbReference type="ARBA" id="ARBA00022692"/>
    </source>
</evidence>
<evidence type="ECO:0000256" key="6">
    <source>
        <dbReference type="SAM" id="SignalP"/>
    </source>
</evidence>
<evidence type="ECO:0000259" key="7">
    <source>
        <dbReference type="Pfam" id="PF04893"/>
    </source>
</evidence>
<feature type="signal peptide" evidence="6">
    <location>
        <begin position="1"/>
        <end position="29"/>
    </location>
</feature>
<feature type="transmembrane region" description="Helical" evidence="5">
    <location>
        <begin position="572"/>
        <end position="591"/>
    </location>
</feature>
<name>A0A1R0Y1F5_9BACL</name>
<evidence type="ECO:0000256" key="5">
    <source>
        <dbReference type="SAM" id="Phobius"/>
    </source>
</evidence>
<dbReference type="EMBL" id="MPTC01000008">
    <property type="protein sequence ID" value="OMD41148.1"/>
    <property type="molecule type" value="Genomic_DNA"/>
</dbReference>
<dbReference type="CDD" id="cd05819">
    <property type="entry name" value="NHL"/>
    <property type="match status" value="1"/>
</dbReference>
<feature type="transmembrane region" description="Helical" evidence="5">
    <location>
        <begin position="542"/>
        <end position="560"/>
    </location>
</feature>
<dbReference type="AlphaFoldDB" id="A0A1R0Y1F5"/>
<comment type="subcellular location">
    <subcellularLocation>
        <location evidence="1">Membrane</location>
        <topology evidence="1">Multi-pass membrane protein</topology>
    </subcellularLocation>
</comment>
<feature type="chain" id="PRO_5010385867" description="Yip1 domain-containing protein" evidence="6">
    <location>
        <begin position="30"/>
        <end position="678"/>
    </location>
</feature>
<dbReference type="Proteomes" id="UP000187439">
    <property type="component" value="Unassembled WGS sequence"/>
</dbReference>
<dbReference type="Gene3D" id="1.25.40.10">
    <property type="entry name" value="Tetratricopeptide repeat domain"/>
    <property type="match status" value="1"/>
</dbReference>
<dbReference type="SUPFAM" id="SSF101898">
    <property type="entry name" value="NHL repeat"/>
    <property type="match status" value="1"/>
</dbReference>
<dbReference type="InterPro" id="IPR050952">
    <property type="entry name" value="TRIM-NHL_E3_ligases"/>
</dbReference>
<dbReference type="OrthoDB" id="9799230at2"/>
<feature type="transmembrane region" description="Helical" evidence="5">
    <location>
        <begin position="504"/>
        <end position="522"/>
    </location>
</feature>
<evidence type="ECO:0000313" key="9">
    <source>
        <dbReference type="Proteomes" id="UP000187439"/>
    </source>
</evidence>
<dbReference type="InterPro" id="IPR011042">
    <property type="entry name" value="6-blade_b-propeller_TolB-like"/>
</dbReference>
<accession>A0A1R0Y1F5</accession>
<feature type="transmembrane region" description="Helical" evidence="5">
    <location>
        <begin position="430"/>
        <end position="451"/>
    </location>
</feature>
<gene>
    <name evidence="8" type="ORF">BSK52_12010</name>
</gene>
<comment type="caution">
    <text evidence="8">The sequence shown here is derived from an EMBL/GenBank/DDBJ whole genome shotgun (WGS) entry which is preliminary data.</text>
</comment>
<dbReference type="PANTHER" id="PTHR24104">
    <property type="entry name" value="E3 UBIQUITIN-PROTEIN LIGASE NHLRC1-RELATED"/>
    <property type="match status" value="1"/>
</dbReference>
<dbReference type="RefSeq" id="WP_042125241.1">
    <property type="nucleotide sequence ID" value="NZ_MKQK01000112.1"/>
</dbReference>
<dbReference type="Gene3D" id="2.120.10.30">
    <property type="entry name" value="TolB, C-terminal domain"/>
    <property type="match status" value="1"/>
</dbReference>
<keyword evidence="4 5" id="KW-0472">Membrane</keyword>
<evidence type="ECO:0000256" key="1">
    <source>
        <dbReference type="ARBA" id="ARBA00004141"/>
    </source>
</evidence>
<keyword evidence="6" id="KW-0732">Signal</keyword>
<keyword evidence="2 5" id="KW-0812">Transmembrane</keyword>
<dbReference type="PANTHER" id="PTHR24104:SF25">
    <property type="entry name" value="PROTEIN LIN-41"/>
    <property type="match status" value="1"/>
</dbReference>
<keyword evidence="3 5" id="KW-1133">Transmembrane helix</keyword>
<dbReference type="Pfam" id="PF04893">
    <property type="entry name" value="Yip1"/>
    <property type="match status" value="1"/>
</dbReference>
<sequence>MGKWTMQRTLKLVTVALIMVFLSTSQAYAASDAPYFTYTSDSEGYTIRTQDAYTPVTQIGEINGQRLDTPEHVFVDEQDYVYITDSALNKVFVLDGKLRFYKELTSDKFSAVQSTFVTKDSIYVVDAGAGQIYIFDKSSFAFKKEISKPDSPIFTEGYDFSPTHIAVDLRGNIYVRSAGSVNGLIMLNRDGEFITFFGGNPLKVPFLDQLRSSLLTKTQKDKLEKVLPDVPSNLAIDKKGFIYTVTSSVESNPIKKFNVSGTNYYPDGIIGTYSMESVWVGGHNTVYSVSSDGWIFEYDANGNLLFMFGGKDFNSSRLGLLNRPVSIASNSTDEVIVVDQGMKLLQIYRSSEFSSAVHQAMDAYQNGEYAKSQKLWEYTLKYNSTFDKARIGLGEAYLRDGEAGEAYEEFKDAQYKAGVSEAFWEIRQSWLQNHLDVIFALLLSLLIIGYAHKFTNRKYQYWTKIKDRLKVIYKVKVISDLMFIFTFLRHPLDGFYQIKYQNRVSRKSATLIYMLIFAVFILHHDHTSGLFVEKQGYFLHQLWIIFGLAVLWMVSNYLICSISDGEGRFRDVYNATAYALSPILVVLPPLVLFSNGLTLEQSVFYHLPIQAMMLWIAFLMFFMIKDIHSYEVGETVNVVFKSTFTMLIIGLFLFVLYSLGSQLLDFGYDVITEASKKW</sequence>
<protein>
    <recommendedName>
        <fullName evidence="7">Yip1 domain-containing protein</fullName>
    </recommendedName>
</protein>
<dbReference type="SUPFAM" id="SSF48452">
    <property type="entry name" value="TPR-like"/>
    <property type="match status" value="1"/>
</dbReference>
<feature type="transmembrane region" description="Helical" evidence="5">
    <location>
        <begin position="603"/>
        <end position="624"/>
    </location>
</feature>
<reference evidence="8 9" key="1">
    <citation type="submission" date="2016-10" db="EMBL/GenBank/DDBJ databases">
        <title>Paenibacillus species isolates.</title>
        <authorList>
            <person name="Beno S.M."/>
        </authorList>
    </citation>
    <scope>NUCLEOTIDE SEQUENCE [LARGE SCALE GENOMIC DNA]</scope>
    <source>
        <strain evidence="8 9">FSL H7-0710</strain>
    </source>
</reference>
<dbReference type="InterPro" id="IPR006977">
    <property type="entry name" value="Yip1_dom"/>
</dbReference>
<evidence type="ECO:0000313" key="8">
    <source>
        <dbReference type="EMBL" id="OMD41148.1"/>
    </source>
</evidence>
<feature type="transmembrane region" description="Helical" evidence="5">
    <location>
        <begin position="636"/>
        <end position="659"/>
    </location>
</feature>
<evidence type="ECO:0000256" key="4">
    <source>
        <dbReference type="ARBA" id="ARBA00023136"/>
    </source>
</evidence>
<dbReference type="GO" id="GO:0016020">
    <property type="term" value="C:membrane"/>
    <property type="evidence" value="ECO:0007669"/>
    <property type="project" value="UniProtKB-SubCell"/>
</dbReference>
<evidence type="ECO:0000256" key="3">
    <source>
        <dbReference type="ARBA" id="ARBA00022989"/>
    </source>
</evidence>
<proteinExistence type="predicted"/>
<organism evidence="8 9">
    <name type="scientific">Paenibacillus odorifer</name>
    <dbReference type="NCBI Taxonomy" id="189426"/>
    <lineage>
        <taxon>Bacteria</taxon>
        <taxon>Bacillati</taxon>
        <taxon>Bacillota</taxon>
        <taxon>Bacilli</taxon>
        <taxon>Bacillales</taxon>
        <taxon>Paenibacillaceae</taxon>
        <taxon>Paenibacillus</taxon>
    </lineage>
</organism>
<dbReference type="GO" id="GO:0008270">
    <property type="term" value="F:zinc ion binding"/>
    <property type="evidence" value="ECO:0007669"/>
    <property type="project" value="UniProtKB-KW"/>
</dbReference>
<dbReference type="InterPro" id="IPR011990">
    <property type="entry name" value="TPR-like_helical_dom_sf"/>
</dbReference>